<dbReference type="GeneID" id="20251128"/>
<organism evidence="1 2">
    <name type="scientific">Lottia gigantea</name>
    <name type="common">Giant owl limpet</name>
    <dbReference type="NCBI Taxonomy" id="225164"/>
    <lineage>
        <taxon>Eukaryota</taxon>
        <taxon>Metazoa</taxon>
        <taxon>Spiralia</taxon>
        <taxon>Lophotrochozoa</taxon>
        <taxon>Mollusca</taxon>
        <taxon>Gastropoda</taxon>
        <taxon>Patellogastropoda</taxon>
        <taxon>Lottioidea</taxon>
        <taxon>Lottiidae</taxon>
        <taxon>Lottia</taxon>
    </lineage>
</organism>
<dbReference type="RefSeq" id="XP_009062570.1">
    <property type="nucleotide sequence ID" value="XM_009064322.1"/>
</dbReference>
<reference evidence="1 2" key="1">
    <citation type="journal article" date="2013" name="Nature">
        <title>Insights into bilaterian evolution from three spiralian genomes.</title>
        <authorList>
            <person name="Simakov O."/>
            <person name="Marletaz F."/>
            <person name="Cho S.J."/>
            <person name="Edsinger-Gonzales E."/>
            <person name="Havlak P."/>
            <person name="Hellsten U."/>
            <person name="Kuo D.H."/>
            <person name="Larsson T."/>
            <person name="Lv J."/>
            <person name="Arendt D."/>
            <person name="Savage R."/>
            <person name="Osoegawa K."/>
            <person name="de Jong P."/>
            <person name="Grimwood J."/>
            <person name="Chapman J.A."/>
            <person name="Shapiro H."/>
            <person name="Aerts A."/>
            <person name="Otillar R.P."/>
            <person name="Terry A.Y."/>
            <person name="Boore J.L."/>
            <person name="Grigoriev I.V."/>
            <person name="Lindberg D.R."/>
            <person name="Seaver E.C."/>
            <person name="Weisblat D.A."/>
            <person name="Putnam N.H."/>
            <person name="Rokhsar D.S."/>
        </authorList>
    </citation>
    <scope>NUCLEOTIDE SEQUENCE [LARGE SCALE GENOMIC DNA]</scope>
</reference>
<dbReference type="Gene3D" id="3.60.10.10">
    <property type="entry name" value="Endonuclease/exonuclease/phosphatase"/>
    <property type="match status" value="1"/>
</dbReference>
<dbReference type="KEGG" id="lgi:LOTGIDRAFT_239629"/>
<dbReference type="OrthoDB" id="6153498at2759"/>
<proteinExistence type="predicted"/>
<dbReference type="AlphaFoldDB" id="V3ZQW0"/>
<name>V3ZQW0_LOTGI</name>
<gene>
    <name evidence="1" type="ORF">LOTGIDRAFT_239629</name>
</gene>
<accession>V3ZQW0</accession>
<protein>
    <recommendedName>
        <fullName evidence="3">Endonuclease/exonuclease/phosphatase domain-containing protein</fullName>
    </recommendedName>
</protein>
<dbReference type="SUPFAM" id="SSF56219">
    <property type="entry name" value="DNase I-like"/>
    <property type="match status" value="1"/>
</dbReference>
<dbReference type="Proteomes" id="UP000030746">
    <property type="component" value="Unassembled WGS sequence"/>
</dbReference>
<sequence>MPQLERLLTELQQSGYNYIVMGDFNQNLLEGPSSIKDCFQEFRFRQCVTESTTEGNTILDHVYMSSETVQIYCCILKERKWVGETIYLCWVGVGNDGGLSTFEEIYITC</sequence>
<dbReference type="InterPro" id="IPR036691">
    <property type="entry name" value="Endo/exonu/phosph_ase_sf"/>
</dbReference>
<dbReference type="EMBL" id="KB202998">
    <property type="protein sequence ID" value="ESO86742.1"/>
    <property type="molecule type" value="Genomic_DNA"/>
</dbReference>
<evidence type="ECO:0008006" key="3">
    <source>
        <dbReference type="Google" id="ProtNLM"/>
    </source>
</evidence>
<dbReference type="CTD" id="20251128"/>
<evidence type="ECO:0000313" key="1">
    <source>
        <dbReference type="EMBL" id="ESO86742.1"/>
    </source>
</evidence>
<evidence type="ECO:0000313" key="2">
    <source>
        <dbReference type="Proteomes" id="UP000030746"/>
    </source>
</evidence>
<keyword evidence="2" id="KW-1185">Reference proteome</keyword>
<dbReference type="HOGENOM" id="CLU_2186923_0_0_1"/>